<dbReference type="InterPro" id="IPR036770">
    <property type="entry name" value="Ankyrin_rpt-contain_sf"/>
</dbReference>
<dbReference type="PANTHER" id="PTHR24189">
    <property type="entry name" value="MYOTROPHIN"/>
    <property type="match status" value="1"/>
</dbReference>
<sequence>MNQKLKNNDNHSLFKIKSTQELKKLLSTGTDINMLTSSGQNALFHCKYPELMKAIISAGINVNQTDILERNALFYTPCTETLNILTENGTDINHTDIMGRNALFYNRDSESVRLLVKNGININHTDHEGKNALFCATSESSARILLDSGIDINHTDNEGGNALFYAFNPDVACLLIQRGINVNHRNMYNNNAINISYINYINYTCTDLLNVFFAAGLDPDIQDYYGNSLFFYANTKATSDILINNGCDINHVNNNGETVFEYIQTMLFSNSQLDERLSVLTPYVHLIKARPLIFNRLTYGCLELIKILKSRNIDYKISERCVVRYPNKEIKKFITEVQKIIDINNITLCSWYDTPLVSLKNKEIIKWFIRNNVRVNVNDIEEENLRTEILSYIASREKKEIRQSLDTTKNPPSIKKRL</sequence>
<dbReference type="PANTHER" id="PTHR24189:SF50">
    <property type="entry name" value="ANKYRIN REPEAT AND SOCS BOX PROTEIN 2"/>
    <property type="match status" value="1"/>
</dbReference>
<evidence type="ECO:0000256" key="1">
    <source>
        <dbReference type="ARBA" id="ARBA00022737"/>
    </source>
</evidence>
<dbReference type="EMBL" id="JAJJVQ010000020">
    <property type="protein sequence ID" value="MCO5784589.1"/>
    <property type="molecule type" value="Genomic_DNA"/>
</dbReference>
<keyword evidence="1" id="KW-0677">Repeat</keyword>
<dbReference type="RefSeq" id="WP_252839110.1">
    <property type="nucleotide sequence ID" value="NZ_JAJJVQ010000020.1"/>
</dbReference>
<evidence type="ECO:0000313" key="4">
    <source>
        <dbReference type="Proteomes" id="UP001139290"/>
    </source>
</evidence>
<dbReference type="SUPFAM" id="SSF48403">
    <property type="entry name" value="Ankyrin repeat"/>
    <property type="match status" value="2"/>
</dbReference>
<accession>A0ABT1BH96</accession>
<dbReference type="Pfam" id="PF12796">
    <property type="entry name" value="Ank_2"/>
    <property type="match status" value="1"/>
</dbReference>
<evidence type="ECO:0000256" key="2">
    <source>
        <dbReference type="ARBA" id="ARBA00023043"/>
    </source>
</evidence>
<protein>
    <submittedName>
        <fullName evidence="3">Ankyrin repeat domain-containing protein</fullName>
    </submittedName>
</protein>
<proteinExistence type="predicted"/>
<dbReference type="InterPro" id="IPR050745">
    <property type="entry name" value="Multifunctional_regulatory"/>
</dbReference>
<keyword evidence="4" id="KW-1185">Reference proteome</keyword>
<evidence type="ECO:0000313" key="3">
    <source>
        <dbReference type="EMBL" id="MCO5784589.1"/>
    </source>
</evidence>
<name>A0ABT1BH96_9ENTR</name>
<dbReference type="Gene3D" id="1.25.40.20">
    <property type="entry name" value="Ankyrin repeat-containing domain"/>
    <property type="match status" value="2"/>
</dbReference>
<comment type="caution">
    <text evidence="3">The sequence shown here is derived from an EMBL/GenBank/DDBJ whole genome shotgun (WGS) entry which is preliminary data.</text>
</comment>
<dbReference type="Proteomes" id="UP001139290">
    <property type="component" value="Unassembled WGS sequence"/>
</dbReference>
<gene>
    <name evidence="3" type="ORF">LOD26_25340</name>
</gene>
<reference evidence="3" key="1">
    <citation type="submission" date="2021-11" db="EMBL/GenBank/DDBJ databases">
        <title>Citrobacter meridianamericanus sp. nov. isolated from soil.</title>
        <authorList>
            <person name="Furlan J.P.R."/>
            <person name="Stehling E.G."/>
        </authorList>
    </citation>
    <scope>NUCLEOTIDE SEQUENCE</scope>
    <source>
        <strain evidence="3">BR102</strain>
    </source>
</reference>
<dbReference type="InterPro" id="IPR002110">
    <property type="entry name" value="Ankyrin_rpt"/>
</dbReference>
<keyword evidence="2" id="KW-0040">ANK repeat</keyword>
<organism evidence="3 4">
    <name type="scientific">Citrobacter meridianamericanus</name>
    <dbReference type="NCBI Taxonomy" id="2894201"/>
    <lineage>
        <taxon>Bacteria</taxon>
        <taxon>Pseudomonadati</taxon>
        <taxon>Pseudomonadota</taxon>
        <taxon>Gammaproteobacteria</taxon>
        <taxon>Enterobacterales</taxon>
        <taxon>Enterobacteriaceae</taxon>
        <taxon>Citrobacter</taxon>
    </lineage>
</organism>